<organism evidence="1 2">
    <name type="scientific">Armillaria gallica</name>
    <name type="common">Bulbous honey fungus</name>
    <name type="synonym">Armillaria bulbosa</name>
    <dbReference type="NCBI Taxonomy" id="47427"/>
    <lineage>
        <taxon>Eukaryota</taxon>
        <taxon>Fungi</taxon>
        <taxon>Dikarya</taxon>
        <taxon>Basidiomycota</taxon>
        <taxon>Agaricomycotina</taxon>
        <taxon>Agaricomycetes</taxon>
        <taxon>Agaricomycetidae</taxon>
        <taxon>Agaricales</taxon>
        <taxon>Marasmiineae</taxon>
        <taxon>Physalacriaceae</taxon>
        <taxon>Armillaria</taxon>
    </lineage>
</organism>
<evidence type="ECO:0000313" key="1">
    <source>
        <dbReference type="EMBL" id="PBL04630.1"/>
    </source>
</evidence>
<reference evidence="2" key="1">
    <citation type="journal article" date="2017" name="Nat. Ecol. Evol.">
        <title>Genome expansion and lineage-specific genetic innovations in the forest pathogenic fungi Armillaria.</title>
        <authorList>
            <person name="Sipos G."/>
            <person name="Prasanna A.N."/>
            <person name="Walter M.C."/>
            <person name="O'Connor E."/>
            <person name="Balint B."/>
            <person name="Krizsan K."/>
            <person name="Kiss B."/>
            <person name="Hess J."/>
            <person name="Varga T."/>
            <person name="Slot J."/>
            <person name="Riley R."/>
            <person name="Boka B."/>
            <person name="Rigling D."/>
            <person name="Barry K."/>
            <person name="Lee J."/>
            <person name="Mihaltcheva S."/>
            <person name="LaButti K."/>
            <person name="Lipzen A."/>
            <person name="Waldron R."/>
            <person name="Moloney N.M."/>
            <person name="Sperisen C."/>
            <person name="Kredics L."/>
            <person name="Vagvoelgyi C."/>
            <person name="Patrignani A."/>
            <person name="Fitzpatrick D."/>
            <person name="Nagy I."/>
            <person name="Doyle S."/>
            <person name="Anderson J.B."/>
            <person name="Grigoriev I.V."/>
            <person name="Gueldener U."/>
            <person name="Muensterkoetter M."/>
            <person name="Nagy L.G."/>
        </authorList>
    </citation>
    <scope>NUCLEOTIDE SEQUENCE [LARGE SCALE GENOMIC DNA]</scope>
    <source>
        <strain evidence="2">Ar21-2</strain>
    </source>
</reference>
<dbReference type="InParanoid" id="A0A2H3EB06"/>
<dbReference type="AlphaFoldDB" id="A0A2H3EB06"/>
<keyword evidence="2" id="KW-1185">Reference proteome</keyword>
<dbReference type="Proteomes" id="UP000217790">
    <property type="component" value="Unassembled WGS sequence"/>
</dbReference>
<accession>A0A2H3EB06</accession>
<sequence>MPQVNLGVDTESLEWVPAFPGNMQIGESDVDTQYHGPSAWDFMMADIDLSNRTTCIFNELETYRSSFNVTLNSCELHSGLEEVRNTLERLERLADWMDNADLRQWLIAEEEHKHLWSGWKRFTKKEGTDM</sequence>
<proteinExistence type="predicted"/>
<dbReference type="EMBL" id="KZ293644">
    <property type="protein sequence ID" value="PBL04630.1"/>
    <property type="molecule type" value="Genomic_DNA"/>
</dbReference>
<evidence type="ECO:0000313" key="2">
    <source>
        <dbReference type="Proteomes" id="UP000217790"/>
    </source>
</evidence>
<dbReference type="OrthoDB" id="3018109at2759"/>
<gene>
    <name evidence="1" type="ORF">ARMGADRAFT_1022995</name>
</gene>
<name>A0A2H3EB06_ARMGA</name>
<protein>
    <submittedName>
        <fullName evidence="1">Uncharacterized protein</fullName>
    </submittedName>
</protein>